<dbReference type="InterPro" id="IPR011701">
    <property type="entry name" value="MFS"/>
</dbReference>
<reference evidence="9" key="1">
    <citation type="submission" date="2023-07" db="EMBL/GenBank/DDBJ databases">
        <title>Whole genome shotgun sequence of Streptomyces achromogenes subsp. rubradiris NBRC 14000.</title>
        <authorList>
            <person name="Komaki H."/>
            <person name="Tamura T."/>
        </authorList>
    </citation>
    <scope>NUCLEOTIDE SEQUENCE [LARGE SCALE GENOMIC DNA]</scope>
    <source>
        <strain evidence="9">NBRC 14000</strain>
    </source>
</reference>
<accession>A0ABQ3R825</accession>
<keyword evidence="3" id="KW-1003">Cell membrane</keyword>
<feature type="transmembrane region" description="Helical" evidence="7">
    <location>
        <begin position="244"/>
        <end position="264"/>
    </location>
</feature>
<evidence type="ECO:0000256" key="3">
    <source>
        <dbReference type="ARBA" id="ARBA00022475"/>
    </source>
</evidence>
<dbReference type="PANTHER" id="PTHR23517">
    <property type="entry name" value="RESISTANCE PROTEIN MDTM, PUTATIVE-RELATED-RELATED"/>
    <property type="match status" value="1"/>
</dbReference>
<keyword evidence="2" id="KW-0813">Transport</keyword>
<dbReference type="SUPFAM" id="SSF103473">
    <property type="entry name" value="MFS general substrate transporter"/>
    <property type="match status" value="1"/>
</dbReference>
<dbReference type="RefSeq" id="WP_189997939.1">
    <property type="nucleotide sequence ID" value="NZ_BNCB01000018.1"/>
</dbReference>
<name>A0ABQ3R825_STRRR</name>
<evidence type="ECO:0008006" key="10">
    <source>
        <dbReference type="Google" id="ProtNLM"/>
    </source>
</evidence>
<evidence type="ECO:0000256" key="4">
    <source>
        <dbReference type="ARBA" id="ARBA00022692"/>
    </source>
</evidence>
<keyword evidence="4 7" id="KW-0812">Transmembrane</keyword>
<keyword evidence="5 7" id="KW-1133">Transmembrane helix</keyword>
<proteinExistence type="predicted"/>
<gene>
    <name evidence="8" type="ORF">Srubr_18450</name>
</gene>
<feature type="transmembrane region" description="Helical" evidence="7">
    <location>
        <begin position="332"/>
        <end position="358"/>
    </location>
</feature>
<feature type="transmembrane region" description="Helical" evidence="7">
    <location>
        <begin position="49"/>
        <end position="70"/>
    </location>
</feature>
<sequence length="409" mass="41795">MTGVRGAPPGGWAIYAVRFLTYSTWGVLYPFFTVWLLDQKLFSAADCGLITGAAVLANRLGSLAFVRVLPPGGERRAIVGSQLAMAAAAAVMCAMALLTVRSLVGWTLVSAAFGLAGSLATLAQLTLIVRQFGPGEIRRAFSYENVALNAAGGLAPFVSSLAYAATGRLYVLAPIGFAVLAGLLAARLRPGRAPAAEAPATAPDTLPARRRGMFLLLGVNFLTHVTYAQFYGVFAVYAEPSLGARNIGLLFAFASVTIVVLQSLVTRWARGAGEPALIAAANLTLGAGTALLVAPEGGMALMALAVVAISVGEMLYGPVYQTLAVNVSGGRTSLAVGSLTFVWGVSESLAVAAGLWLIGAGHGALTFVAGTCAAVAVVLIVAVLHRRFSAMAGTAEAAPAVRRAAGTTS</sequence>
<keyword evidence="6 7" id="KW-0472">Membrane</keyword>
<feature type="transmembrane region" description="Helical" evidence="7">
    <location>
        <begin position="364"/>
        <end position="384"/>
    </location>
</feature>
<evidence type="ECO:0000256" key="1">
    <source>
        <dbReference type="ARBA" id="ARBA00004651"/>
    </source>
</evidence>
<evidence type="ECO:0000313" key="8">
    <source>
        <dbReference type="EMBL" id="GHI51999.1"/>
    </source>
</evidence>
<feature type="transmembrane region" description="Helical" evidence="7">
    <location>
        <begin position="214"/>
        <end position="238"/>
    </location>
</feature>
<dbReference type="Pfam" id="PF07690">
    <property type="entry name" value="MFS_1"/>
    <property type="match status" value="1"/>
</dbReference>
<evidence type="ECO:0000256" key="7">
    <source>
        <dbReference type="SAM" id="Phobius"/>
    </source>
</evidence>
<feature type="transmembrane region" description="Helical" evidence="7">
    <location>
        <begin position="300"/>
        <end position="320"/>
    </location>
</feature>
<keyword evidence="9" id="KW-1185">Reference proteome</keyword>
<evidence type="ECO:0000256" key="5">
    <source>
        <dbReference type="ARBA" id="ARBA00022989"/>
    </source>
</evidence>
<feature type="transmembrane region" description="Helical" evidence="7">
    <location>
        <begin position="12"/>
        <end position="37"/>
    </location>
</feature>
<comment type="caution">
    <text evidence="8">The sequence shown here is derived from an EMBL/GenBank/DDBJ whole genome shotgun (WGS) entry which is preliminary data.</text>
</comment>
<organism evidence="8 9">
    <name type="scientific">Streptomyces rubradiris</name>
    <name type="common">Streptomyces achromogenes subsp. rubradiris</name>
    <dbReference type="NCBI Taxonomy" id="285531"/>
    <lineage>
        <taxon>Bacteria</taxon>
        <taxon>Bacillati</taxon>
        <taxon>Actinomycetota</taxon>
        <taxon>Actinomycetes</taxon>
        <taxon>Kitasatosporales</taxon>
        <taxon>Streptomycetaceae</taxon>
        <taxon>Streptomyces</taxon>
    </lineage>
</organism>
<feature type="transmembrane region" description="Helical" evidence="7">
    <location>
        <begin position="104"/>
        <end position="129"/>
    </location>
</feature>
<dbReference type="InterPro" id="IPR036259">
    <property type="entry name" value="MFS_trans_sf"/>
</dbReference>
<feature type="transmembrane region" description="Helical" evidence="7">
    <location>
        <begin position="77"/>
        <end position="98"/>
    </location>
</feature>
<dbReference type="Gene3D" id="1.20.1250.20">
    <property type="entry name" value="MFS general substrate transporter like domains"/>
    <property type="match status" value="2"/>
</dbReference>
<evidence type="ECO:0000313" key="9">
    <source>
        <dbReference type="Proteomes" id="UP000646738"/>
    </source>
</evidence>
<comment type="subcellular location">
    <subcellularLocation>
        <location evidence="1">Cell membrane</location>
        <topology evidence="1">Multi-pass membrane protein</topology>
    </subcellularLocation>
</comment>
<dbReference type="EMBL" id="BNEA01000005">
    <property type="protein sequence ID" value="GHI51999.1"/>
    <property type="molecule type" value="Genomic_DNA"/>
</dbReference>
<feature type="transmembrane region" description="Helical" evidence="7">
    <location>
        <begin position="169"/>
        <end position="186"/>
    </location>
</feature>
<dbReference type="InterPro" id="IPR050171">
    <property type="entry name" value="MFS_Transporters"/>
</dbReference>
<protein>
    <recommendedName>
        <fullName evidence="10">MFS transporter</fullName>
    </recommendedName>
</protein>
<evidence type="ECO:0000256" key="2">
    <source>
        <dbReference type="ARBA" id="ARBA00022448"/>
    </source>
</evidence>
<dbReference type="Proteomes" id="UP000646738">
    <property type="component" value="Unassembled WGS sequence"/>
</dbReference>
<feature type="transmembrane region" description="Helical" evidence="7">
    <location>
        <begin position="276"/>
        <end position="294"/>
    </location>
</feature>
<evidence type="ECO:0000256" key="6">
    <source>
        <dbReference type="ARBA" id="ARBA00023136"/>
    </source>
</evidence>